<keyword evidence="15" id="KW-1185">Reference proteome</keyword>
<evidence type="ECO:0000256" key="2">
    <source>
        <dbReference type="ARBA" id="ARBA00022448"/>
    </source>
</evidence>
<feature type="region of interest" description="Disordered" evidence="10">
    <location>
        <begin position="456"/>
        <end position="480"/>
    </location>
</feature>
<dbReference type="Pfam" id="PF00593">
    <property type="entry name" value="TonB_dep_Rec_b-barrel"/>
    <property type="match status" value="1"/>
</dbReference>
<dbReference type="Gene3D" id="2.170.130.10">
    <property type="entry name" value="TonB-dependent receptor, plug domain"/>
    <property type="match status" value="1"/>
</dbReference>
<evidence type="ECO:0000256" key="11">
    <source>
        <dbReference type="SAM" id="SignalP"/>
    </source>
</evidence>
<dbReference type="Proteomes" id="UP001596456">
    <property type="component" value="Unassembled WGS sequence"/>
</dbReference>
<proteinExistence type="inferred from homology"/>
<dbReference type="PANTHER" id="PTHR40980">
    <property type="entry name" value="PLUG DOMAIN-CONTAINING PROTEIN"/>
    <property type="match status" value="1"/>
</dbReference>
<keyword evidence="6 8" id="KW-0472">Membrane</keyword>
<name>A0ABW2L1G5_9PROT</name>
<keyword evidence="5 9" id="KW-0798">TonB box</keyword>
<dbReference type="Pfam" id="PF07715">
    <property type="entry name" value="Plug"/>
    <property type="match status" value="1"/>
</dbReference>
<dbReference type="InterPro" id="IPR000531">
    <property type="entry name" value="Beta-barrel_TonB"/>
</dbReference>
<feature type="signal peptide" evidence="11">
    <location>
        <begin position="1"/>
        <end position="26"/>
    </location>
</feature>
<dbReference type="Gene3D" id="2.40.170.20">
    <property type="entry name" value="TonB-dependent receptor, beta-barrel domain"/>
    <property type="match status" value="1"/>
</dbReference>
<feature type="domain" description="TonB-dependent receptor-like beta-barrel" evidence="12">
    <location>
        <begin position="363"/>
        <end position="660"/>
    </location>
</feature>
<evidence type="ECO:0000313" key="15">
    <source>
        <dbReference type="Proteomes" id="UP001596456"/>
    </source>
</evidence>
<keyword evidence="7 8" id="KW-0998">Cell outer membrane</keyword>
<keyword evidence="3 8" id="KW-1134">Transmembrane beta strand</keyword>
<dbReference type="EMBL" id="JBHTCM010000028">
    <property type="protein sequence ID" value="MFC7335381.1"/>
    <property type="molecule type" value="Genomic_DNA"/>
</dbReference>
<keyword evidence="4 8" id="KW-0812">Transmembrane</keyword>
<evidence type="ECO:0000256" key="9">
    <source>
        <dbReference type="RuleBase" id="RU003357"/>
    </source>
</evidence>
<comment type="caution">
    <text evidence="14">The sequence shown here is derived from an EMBL/GenBank/DDBJ whole genome shotgun (WGS) entry which is preliminary data.</text>
</comment>
<evidence type="ECO:0000313" key="14">
    <source>
        <dbReference type="EMBL" id="MFC7335381.1"/>
    </source>
</evidence>
<keyword evidence="2 8" id="KW-0813">Transport</keyword>
<feature type="domain" description="TonB-dependent receptor plug" evidence="13">
    <location>
        <begin position="68"/>
        <end position="167"/>
    </location>
</feature>
<dbReference type="InterPro" id="IPR012910">
    <property type="entry name" value="Plug_dom"/>
</dbReference>
<evidence type="ECO:0000256" key="6">
    <source>
        <dbReference type="ARBA" id="ARBA00023136"/>
    </source>
</evidence>
<evidence type="ECO:0000256" key="7">
    <source>
        <dbReference type="ARBA" id="ARBA00023237"/>
    </source>
</evidence>
<evidence type="ECO:0000256" key="1">
    <source>
        <dbReference type="ARBA" id="ARBA00004571"/>
    </source>
</evidence>
<dbReference type="SUPFAM" id="SSF56935">
    <property type="entry name" value="Porins"/>
    <property type="match status" value="1"/>
</dbReference>
<comment type="similarity">
    <text evidence="8 9">Belongs to the TonB-dependent receptor family.</text>
</comment>
<feature type="chain" id="PRO_5045850559" evidence="11">
    <location>
        <begin position="27"/>
        <end position="752"/>
    </location>
</feature>
<evidence type="ECO:0000259" key="12">
    <source>
        <dbReference type="Pfam" id="PF00593"/>
    </source>
</evidence>
<evidence type="ECO:0000256" key="4">
    <source>
        <dbReference type="ARBA" id="ARBA00022692"/>
    </source>
</evidence>
<protein>
    <submittedName>
        <fullName evidence="14">TonB-dependent receptor plug domain-containing protein</fullName>
    </submittedName>
</protein>
<dbReference type="RefSeq" id="WP_377360972.1">
    <property type="nucleotide sequence ID" value="NZ_JBHTCM010000028.1"/>
</dbReference>
<evidence type="ECO:0000259" key="13">
    <source>
        <dbReference type="Pfam" id="PF07715"/>
    </source>
</evidence>
<dbReference type="InterPro" id="IPR036942">
    <property type="entry name" value="Beta-barrel_TonB_sf"/>
</dbReference>
<reference evidence="15" key="1">
    <citation type="journal article" date="2019" name="Int. J. Syst. Evol. Microbiol.">
        <title>The Global Catalogue of Microorganisms (GCM) 10K type strain sequencing project: providing services to taxonomists for standard genome sequencing and annotation.</title>
        <authorList>
            <consortium name="The Broad Institute Genomics Platform"/>
            <consortium name="The Broad Institute Genome Sequencing Center for Infectious Disease"/>
            <person name="Wu L."/>
            <person name="Ma J."/>
        </authorList>
    </citation>
    <scope>NUCLEOTIDE SEQUENCE [LARGE SCALE GENOMIC DNA]</scope>
    <source>
        <strain evidence="15">CGMCC 1.16275</strain>
    </source>
</reference>
<feature type="compositionally biased region" description="Basic and acidic residues" evidence="10">
    <location>
        <begin position="456"/>
        <end position="471"/>
    </location>
</feature>
<dbReference type="PROSITE" id="PS52016">
    <property type="entry name" value="TONB_DEPENDENT_REC_3"/>
    <property type="match status" value="1"/>
</dbReference>
<evidence type="ECO:0000256" key="3">
    <source>
        <dbReference type="ARBA" id="ARBA00022452"/>
    </source>
</evidence>
<keyword evidence="11" id="KW-0732">Signal</keyword>
<dbReference type="InterPro" id="IPR037066">
    <property type="entry name" value="Plug_dom_sf"/>
</dbReference>
<evidence type="ECO:0000256" key="10">
    <source>
        <dbReference type="SAM" id="MobiDB-lite"/>
    </source>
</evidence>
<keyword evidence="14" id="KW-0675">Receptor</keyword>
<accession>A0ABW2L1G5</accession>
<comment type="subcellular location">
    <subcellularLocation>
        <location evidence="1 8">Cell outer membrane</location>
        <topology evidence="1 8">Multi-pass membrane protein</topology>
    </subcellularLocation>
</comment>
<organism evidence="14 15">
    <name type="scientific">Rhodocista pekingensis</name>
    <dbReference type="NCBI Taxonomy" id="201185"/>
    <lineage>
        <taxon>Bacteria</taxon>
        <taxon>Pseudomonadati</taxon>
        <taxon>Pseudomonadota</taxon>
        <taxon>Alphaproteobacteria</taxon>
        <taxon>Rhodospirillales</taxon>
        <taxon>Azospirillaceae</taxon>
        <taxon>Rhodocista</taxon>
    </lineage>
</organism>
<evidence type="ECO:0000256" key="8">
    <source>
        <dbReference type="PROSITE-ProRule" id="PRU01360"/>
    </source>
</evidence>
<dbReference type="PANTHER" id="PTHR40980:SF4">
    <property type="entry name" value="TONB-DEPENDENT RECEPTOR-LIKE BETA-BARREL DOMAIN-CONTAINING PROTEIN"/>
    <property type="match status" value="1"/>
</dbReference>
<gene>
    <name evidence="14" type="ORF">ACFQPS_19590</name>
</gene>
<dbReference type="InterPro" id="IPR039426">
    <property type="entry name" value="TonB-dep_rcpt-like"/>
</dbReference>
<evidence type="ECO:0000256" key="5">
    <source>
        <dbReference type="ARBA" id="ARBA00023077"/>
    </source>
</evidence>
<sequence>MTSWHRPRLTAALLLSALSLPAPALAQEAPALQGGTAGTAADKAAVRQDIEEIIITGTIAFRNRTTDPNPVLSYDLEYFQRFEPVSVGEMLKRVPGVTFTSDVLEYDAVQMRGLPAGYTQVLINGRAAPGGEADRSFFVDRIPAELVERVEIVRAPRADQPSEGVAGTLNVITKDSARFAGGFAKVGALINDDGKLRPSAAVAYADTLRSGDTSYWVALNYQGRRNPKEKVTDFYDGDFEEFTGRELQSDTRDGVDISANGELTTVLGGGSLRLFGLVVDTDRDEDETSLTYEGDSPAALELDEVEIQRERIGQRSYALGAEATLPLGTGELGLATGWSGYREDTTAETDEGDTVAEAGLVERESLDTDDDEVTGTVSYRFGPEGFRTKLGVDLLHKKRDNAERTFEIDGGDVEEKTPPGAIYTIEETRIDPYARLSLDLTDRVMLDLGARYEMTDRDVDSDGEDGSHESKNLNPSAHLRYNPTASDHFLLSLARTVRRPDYDLLAPYRQEEEPADDDELIGNPSLANEMAWGIDVGYERQIGRRGIFGVNVFYRDVTDVIELVNTGEAAEAGGSVYQARNIGDGETWGVEADLSLPLDFAGLPDTGVFANYTWLDSSVTDPFTGEDRRFNNQPRHVYNVGFIQTLPSWDVSFGASLSGRSGAEESSLDETIDLRYGQELEAFIEKRFAERFVLRLTGTNLLNRKKKEDFRFFDGNSVAEMLEARRTGDVDEAEKEREESGALFQVTLRAAF</sequence>